<comment type="caution">
    <text evidence="2">The sequence shown here is derived from an EMBL/GenBank/DDBJ whole genome shotgun (WGS) entry which is preliminary data.</text>
</comment>
<dbReference type="InterPro" id="IPR017208">
    <property type="entry name" value="UCP037442_abhydr"/>
</dbReference>
<dbReference type="InterPro" id="IPR022742">
    <property type="entry name" value="Hydrolase_4"/>
</dbReference>
<dbReference type="SUPFAM" id="SSF53474">
    <property type="entry name" value="alpha/beta-Hydrolases"/>
    <property type="match status" value="1"/>
</dbReference>
<dbReference type="Gene3D" id="3.40.50.1820">
    <property type="entry name" value="alpha/beta hydrolase"/>
    <property type="match status" value="1"/>
</dbReference>
<organism evidence="2 3">
    <name type="scientific">Brevibacterium rongguiense</name>
    <dbReference type="NCBI Taxonomy" id="2695267"/>
    <lineage>
        <taxon>Bacteria</taxon>
        <taxon>Bacillati</taxon>
        <taxon>Actinomycetota</taxon>
        <taxon>Actinomycetes</taxon>
        <taxon>Micrococcales</taxon>
        <taxon>Brevibacteriaceae</taxon>
        <taxon>Brevibacterium</taxon>
    </lineage>
</organism>
<proteinExistence type="predicted"/>
<dbReference type="GO" id="GO:0016787">
    <property type="term" value="F:hydrolase activity"/>
    <property type="evidence" value="ECO:0007669"/>
    <property type="project" value="UniProtKB-KW"/>
</dbReference>
<dbReference type="Pfam" id="PF12146">
    <property type="entry name" value="Hydrolase_4"/>
    <property type="match status" value="1"/>
</dbReference>
<dbReference type="PIRSF" id="PIRSF037442">
    <property type="entry name" value="UCP037442_abhydr"/>
    <property type="match status" value="1"/>
</dbReference>
<gene>
    <name evidence="2" type="ORF">GSY69_12310</name>
</gene>
<reference evidence="2 3" key="1">
    <citation type="submission" date="2020-01" db="EMBL/GenBank/DDBJ databases">
        <authorList>
            <person name="Deng T."/>
        </authorList>
    </citation>
    <scope>NUCLEOTIDE SEQUENCE [LARGE SCALE GENOMIC DNA]</scope>
    <source>
        <strain evidence="2 3">5221</strain>
    </source>
</reference>
<dbReference type="EMBL" id="WWEQ01000071">
    <property type="protein sequence ID" value="MYM20720.1"/>
    <property type="molecule type" value="Genomic_DNA"/>
</dbReference>
<sequence>MSAHSPSPRTRPVAEESLRIPVGSTAVAATVFTPAEPGGALVIHSATATPQRYYAAFARAASQRGIAVITYDYRGTGQSGHPRRSPELRMRDWMGTDVPAVAAWAAERFPGVPSLALGHSLGGHAIALGTAGDHLTRAAIVSSHVAATRTIPSRAERLRVRTLLQGVGPVLGATLGYVPAKRLGLGEDMPRGAMREWGRWTRLPHYFFDDPSMDAATRTSLVRTPLLAVGASDDPWSTPAQMDALTEHLTGTTVERRTLTPAALGTTAVGHHGILRKGVGEPAWPALLDWLSHG</sequence>
<dbReference type="RefSeq" id="WP_160954132.1">
    <property type="nucleotide sequence ID" value="NZ_WWEQ01000071.1"/>
</dbReference>
<evidence type="ECO:0000313" key="3">
    <source>
        <dbReference type="Proteomes" id="UP000469215"/>
    </source>
</evidence>
<feature type="domain" description="Serine aminopeptidase S33" evidence="1">
    <location>
        <begin position="41"/>
        <end position="148"/>
    </location>
</feature>
<evidence type="ECO:0000313" key="2">
    <source>
        <dbReference type="EMBL" id="MYM20720.1"/>
    </source>
</evidence>
<keyword evidence="3" id="KW-1185">Reference proteome</keyword>
<evidence type="ECO:0000259" key="1">
    <source>
        <dbReference type="Pfam" id="PF12146"/>
    </source>
</evidence>
<dbReference type="InterPro" id="IPR029058">
    <property type="entry name" value="AB_hydrolase_fold"/>
</dbReference>
<accession>A0A6N9H9E8</accession>
<protein>
    <submittedName>
        <fullName evidence="2">Alpha/beta fold hydrolase</fullName>
    </submittedName>
</protein>
<dbReference type="AlphaFoldDB" id="A0A6N9H9E8"/>
<keyword evidence="2" id="KW-0378">Hydrolase</keyword>
<dbReference type="Proteomes" id="UP000469215">
    <property type="component" value="Unassembled WGS sequence"/>
</dbReference>
<name>A0A6N9H9E8_9MICO</name>